<dbReference type="Gene3D" id="3.40.50.300">
    <property type="entry name" value="P-loop containing nucleotide triphosphate hydrolases"/>
    <property type="match status" value="1"/>
</dbReference>
<evidence type="ECO:0000313" key="2">
    <source>
        <dbReference type="EMBL" id="NEL53569.1"/>
    </source>
</evidence>
<dbReference type="InterPro" id="IPR003593">
    <property type="entry name" value="AAA+_ATPase"/>
</dbReference>
<keyword evidence="3" id="KW-1185">Reference proteome</keyword>
<dbReference type="EMBL" id="JAAGWK010000009">
    <property type="protein sequence ID" value="NEL53569.1"/>
    <property type="molecule type" value="Genomic_DNA"/>
</dbReference>
<dbReference type="Proteomes" id="UP000470470">
    <property type="component" value="Unassembled WGS sequence"/>
</dbReference>
<protein>
    <submittedName>
        <fullName evidence="2">AAA family ATPase</fullName>
    </submittedName>
</protein>
<dbReference type="AlphaFoldDB" id="A0A7K3WC40"/>
<dbReference type="RefSeq" id="WP_162392591.1">
    <property type="nucleotide sequence ID" value="NZ_JAABOZ010000002.1"/>
</dbReference>
<feature type="domain" description="AAA+ ATPase" evidence="1">
    <location>
        <begin position="15"/>
        <end position="176"/>
    </location>
</feature>
<dbReference type="SUPFAM" id="SSF52540">
    <property type="entry name" value="P-loop containing nucleoside triphosphate hydrolases"/>
    <property type="match status" value="1"/>
</dbReference>
<evidence type="ECO:0000313" key="3">
    <source>
        <dbReference type="Proteomes" id="UP000470470"/>
    </source>
</evidence>
<accession>A0A7K3WC40</accession>
<dbReference type="Pfam" id="PF13671">
    <property type="entry name" value="AAA_33"/>
    <property type="match status" value="1"/>
</dbReference>
<name>A0A7K3WC40_9ACTN</name>
<gene>
    <name evidence="2" type="ORF">G1H19_06040</name>
</gene>
<sequence length="218" mass="23889">MPTHAPSRTDPVPAHPVLLVIGGLPGSGKTTLLRRLLADAPPGVTALDSEQVAGRAHRAAPGVPYRVLRPAVHLLHRLRVLRTVAGPAPVVALTDPWTSPRWRAAVLRAARRRGRVVRQVLLDTPPELAAEGQRARGRVVPTRSMRRHTTRWHQLLQDAVQTADRASDQLQYRHEQPAKMAIVAGWGQVAGRERAVWVVSREQAARLALDDVQGLGRV</sequence>
<dbReference type="SMART" id="SM00382">
    <property type="entry name" value="AAA"/>
    <property type="match status" value="1"/>
</dbReference>
<evidence type="ECO:0000259" key="1">
    <source>
        <dbReference type="SMART" id="SM00382"/>
    </source>
</evidence>
<reference evidence="2 3" key="1">
    <citation type="submission" date="2020-02" db="EMBL/GenBank/DDBJ databases">
        <title>The whole genome sequence of CPCC 205119.</title>
        <authorList>
            <person name="Jiang Z."/>
        </authorList>
    </citation>
    <scope>NUCLEOTIDE SEQUENCE [LARGE SCALE GENOMIC DNA]</scope>
    <source>
        <strain evidence="2 3">CPCC 205119</strain>
    </source>
</reference>
<comment type="caution">
    <text evidence="2">The sequence shown here is derived from an EMBL/GenBank/DDBJ whole genome shotgun (WGS) entry which is preliminary data.</text>
</comment>
<dbReference type="InterPro" id="IPR027417">
    <property type="entry name" value="P-loop_NTPase"/>
</dbReference>
<organism evidence="2 3">
    <name type="scientific">Goekera deserti</name>
    <dbReference type="NCBI Taxonomy" id="2497753"/>
    <lineage>
        <taxon>Bacteria</taxon>
        <taxon>Bacillati</taxon>
        <taxon>Actinomycetota</taxon>
        <taxon>Actinomycetes</taxon>
        <taxon>Geodermatophilales</taxon>
        <taxon>Geodermatophilaceae</taxon>
        <taxon>Goekera</taxon>
    </lineage>
</organism>
<proteinExistence type="predicted"/>